<comment type="caution">
    <text evidence="3">The sequence shown here is derived from an EMBL/GenBank/DDBJ whole genome shotgun (WGS) entry which is preliminary data.</text>
</comment>
<dbReference type="PANTHER" id="PTHR23416">
    <property type="entry name" value="SIALIC ACID SYNTHASE-RELATED"/>
    <property type="match status" value="1"/>
</dbReference>
<dbReference type="CDD" id="cd04647">
    <property type="entry name" value="LbH_MAT_like"/>
    <property type="match status" value="1"/>
</dbReference>
<dbReference type="PROSITE" id="PS00101">
    <property type="entry name" value="HEXAPEP_TRANSFERASES"/>
    <property type="match status" value="1"/>
</dbReference>
<gene>
    <name evidence="3" type="ORF">GCM10023258_33320</name>
</gene>
<dbReference type="PANTHER" id="PTHR23416:SF78">
    <property type="entry name" value="LIPOPOLYSACCHARIDE BIOSYNTHESIS O-ACETYL TRANSFERASE WBBJ-RELATED"/>
    <property type="match status" value="1"/>
</dbReference>
<evidence type="ECO:0000256" key="1">
    <source>
        <dbReference type="ARBA" id="ARBA00022679"/>
    </source>
</evidence>
<evidence type="ECO:0000313" key="3">
    <source>
        <dbReference type="EMBL" id="GAA5033440.1"/>
    </source>
</evidence>
<protein>
    <recommendedName>
        <fullName evidence="5">Acyltransferase</fullName>
    </recommendedName>
</protein>
<dbReference type="InterPro" id="IPR011004">
    <property type="entry name" value="Trimer_LpxA-like_sf"/>
</dbReference>
<organism evidence="3 4">
    <name type="scientific">Terrabacter aeriphilus</name>
    <dbReference type="NCBI Taxonomy" id="515662"/>
    <lineage>
        <taxon>Bacteria</taxon>
        <taxon>Bacillati</taxon>
        <taxon>Actinomycetota</taxon>
        <taxon>Actinomycetes</taxon>
        <taxon>Micrococcales</taxon>
        <taxon>Intrasporangiaceae</taxon>
        <taxon>Terrabacter</taxon>
    </lineage>
</organism>
<dbReference type="Gene3D" id="2.160.10.10">
    <property type="entry name" value="Hexapeptide repeat proteins"/>
    <property type="match status" value="1"/>
</dbReference>
<keyword evidence="4" id="KW-1185">Reference proteome</keyword>
<dbReference type="Proteomes" id="UP001500427">
    <property type="component" value="Unassembled WGS sequence"/>
</dbReference>
<keyword evidence="1" id="KW-0808">Transferase</keyword>
<evidence type="ECO:0000256" key="2">
    <source>
        <dbReference type="ARBA" id="ARBA00022737"/>
    </source>
</evidence>
<evidence type="ECO:0008006" key="5">
    <source>
        <dbReference type="Google" id="ProtNLM"/>
    </source>
</evidence>
<keyword evidence="2" id="KW-0677">Repeat</keyword>
<dbReference type="RefSeq" id="WP_345508639.1">
    <property type="nucleotide sequence ID" value="NZ_BAABIW010000022.1"/>
</dbReference>
<dbReference type="EMBL" id="BAABIW010000022">
    <property type="protein sequence ID" value="GAA5033440.1"/>
    <property type="molecule type" value="Genomic_DNA"/>
</dbReference>
<sequence>MNRVTTLEAYQDDRGNRIEFDGHVDKHVRIKFRGSRNVLRVTGPVNIADLGIDFDCDDGLVEIGPSRGVPALRAAIRVGDGCAVRIGRNVSMTTTAAMSTAEGSSITIGDDVMIASDIQIRADDGHPIFDVRTGRRANPARSIVIGNHVWLGLGSCVLGGATIGNGTVVGMRSIVTRPLPNNVIAAGSPARVVKRDVAWERPHLTLDPPFRKPTAASVRKSEYWALTDDEQSRPSRGRQLYAGARRRVRRGLKRVRRRLRTRA</sequence>
<proteinExistence type="predicted"/>
<reference evidence="4" key="1">
    <citation type="journal article" date="2019" name="Int. J. Syst. Evol. Microbiol.">
        <title>The Global Catalogue of Microorganisms (GCM) 10K type strain sequencing project: providing services to taxonomists for standard genome sequencing and annotation.</title>
        <authorList>
            <consortium name="The Broad Institute Genomics Platform"/>
            <consortium name="The Broad Institute Genome Sequencing Center for Infectious Disease"/>
            <person name="Wu L."/>
            <person name="Ma J."/>
        </authorList>
    </citation>
    <scope>NUCLEOTIDE SEQUENCE [LARGE SCALE GENOMIC DNA]</scope>
    <source>
        <strain evidence="4">JCM 17687</strain>
    </source>
</reference>
<accession>A0ABP9JM65</accession>
<evidence type="ECO:0000313" key="4">
    <source>
        <dbReference type="Proteomes" id="UP001500427"/>
    </source>
</evidence>
<dbReference type="InterPro" id="IPR018357">
    <property type="entry name" value="Hexapep_transf_CS"/>
</dbReference>
<dbReference type="InterPro" id="IPR051159">
    <property type="entry name" value="Hexapeptide_acetyltransf"/>
</dbReference>
<dbReference type="SUPFAM" id="SSF51161">
    <property type="entry name" value="Trimeric LpxA-like enzymes"/>
    <property type="match status" value="1"/>
</dbReference>
<name>A0ABP9JM65_9MICO</name>